<dbReference type="RefSeq" id="WP_244680107.1">
    <property type="nucleotide sequence ID" value="NZ_JALIRM010000001.1"/>
</dbReference>
<dbReference type="Pfam" id="PF04978">
    <property type="entry name" value="MST"/>
    <property type="match status" value="1"/>
</dbReference>
<dbReference type="InterPro" id="IPR007061">
    <property type="entry name" value="MST-like"/>
</dbReference>
<reference evidence="1 2" key="1">
    <citation type="submission" date="2023-07" db="EMBL/GenBank/DDBJ databases">
        <title>Genomic Encyclopedia of Type Strains, Phase IV (KMG-IV): sequencing the most valuable type-strain genomes for metagenomic binning, comparative biology and taxonomic classification.</title>
        <authorList>
            <person name="Goeker M."/>
        </authorList>
    </citation>
    <scope>NUCLEOTIDE SEQUENCE [LARGE SCALE GENOMIC DNA]</scope>
    <source>
        <strain evidence="1 2">DSM 27848</strain>
    </source>
</reference>
<evidence type="ECO:0000313" key="2">
    <source>
        <dbReference type="Proteomes" id="UP001232343"/>
    </source>
</evidence>
<comment type="caution">
    <text evidence="1">The sequence shown here is derived from an EMBL/GenBank/DDBJ whole genome shotgun (WGS) entry which is preliminary data.</text>
</comment>
<gene>
    <name evidence="1" type="ORF">J2S14_000689</name>
</gene>
<dbReference type="SUPFAM" id="SSF109854">
    <property type="entry name" value="DinB/YfiT-like putative metalloenzymes"/>
    <property type="match status" value="1"/>
</dbReference>
<evidence type="ECO:0000313" key="1">
    <source>
        <dbReference type="EMBL" id="MDQ0341896.1"/>
    </source>
</evidence>
<dbReference type="InterPro" id="IPR034660">
    <property type="entry name" value="DinB/YfiT-like"/>
</dbReference>
<dbReference type="Gene3D" id="1.20.120.450">
    <property type="entry name" value="dinb family like domain"/>
    <property type="match status" value="1"/>
</dbReference>
<sequence>MSIDIKTLFLIDQKDGLSAEFSKLVSMMNYSRVMTLEEVKKLTVEELDFLFDEEDANSIGMLLSHMTAVEKAYQIETFQNRDLTEEEINELNPALDLGNKAREQIKGHSIDFYLEELASVRERTIETFKTLPDEWLFHQTPFWFGEQANNYFKWFHVFEDELNHRGQIRIIKKMMAKQLHV</sequence>
<accession>A0ABU0D0G1</accession>
<dbReference type="Proteomes" id="UP001232343">
    <property type="component" value="Unassembled WGS sequence"/>
</dbReference>
<name>A0ABU0D0G1_9BACI</name>
<keyword evidence="2" id="KW-1185">Reference proteome</keyword>
<proteinExistence type="predicted"/>
<protein>
    <submittedName>
        <fullName evidence="1">Damage-inducible protein DinB</fullName>
    </submittedName>
</protein>
<dbReference type="EMBL" id="JAUSUO010000001">
    <property type="protein sequence ID" value="MDQ0341896.1"/>
    <property type="molecule type" value="Genomic_DNA"/>
</dbReference>
<organism evidence="1 2">
    <name type="scientific">Lederbergia wuyishanensis</name>
    <dbReference type="NCBI Taxonomy" id="1347903"/>
    <lineage>
        <taxon>Bacteria</taxon>
        <taxon>Bacillati</taxon>
        <taxon>Bacillota</taxon>
        <taxon>Bacilli</taxon>
        <taxon>Bacillales</taxon>
        <taxon>Bacillaceae</taxon>
        <taxon>Lederbergia</taxon>
    </lineage>
</organism>